<reference evidence="8 9" key="1">
    <citation type="journal article" date="2013" name="Genome Biol.">
        <title>The genome sequence of the most widely cultivated cacao type and its use to identify candidate genes regulating pod color.</title>
        <authorList>
            <person name="Motamayor J.C."/>
            <person name="Mockaitis K."/>
            <person name="Schmutz J."/>
            <person name="Haiminen N."/>
            <person name="Iii D.L."/>
            <person name="Cornejo O."/>
            <person name="Findley S.D."/>
            <person name="Zheng P."/>
            <person name="Utro F."/>
            <person name="Royaert S."/>
            <person name="Saski C."/>
            <person name="Jenkins J."/>
            <person name="Podicheti R."/>
            <person name="Zhao M."/>
            <person name="Scheffler B.E."/>
            <person name="Stack J.C."/>
            <person name="Feltus F.A."/>
            <person name="Mustiga G.M."/>
            <person name="Amores F."/>
            <person name="Phillips W."/>
            <person name="Marelli J.P."/>
            <person name="May G.D."/>
            <person name="Shapiro H."/>
            <person name="Ma J."/>
            <person name="Bustamante C.D."/>
            <person name="Schnell R.J."/>
            <person name="Main D."/>
            <person name="Gilbert D."/>
            <person name="Parida L."/>
            <person name="Kuhn D.N."/>
        </authorList>
    </citation>
    <scope>NUCLEOTIDE SEQUENCE [LARGE SCALE GENOMIC DNA]</scope>
    <source>
        <strain evidence="9">cv. Matina 1-6</strain>
    </source>
</reference>
<evidence type="ECO:0000256" key="5">
    <source>
        <dbReference type="RuleBase" id="RU361262"/>
    </source>
</evidence>
<keyword evidence="6" id="KW-0732">Signal</keyword>
<dbReference type="Pfam" id="PF01734">
    <property type="entry name" value="Patatin"/>
    <property type="match status" value="1"/>
</dbReference>
<evidence type="ECO:0000256" key="4">
    <source>
        <dbReference type="PROSITE-ProRule" id="PRU01161"/>
    </source>
</evidence>
<protein>
    <recommendedName>
        <fullName evidence="5">Patatin</fullName>
        <ecNumber evidence="5">3.1.1.-</ecNumber>
    </recommendedName>
</protein>
<evidence type="ECO:0000313" key="8">
    <source>
        <dbReference type="EMBL" id="EOY10974.1"/>
    </source>
</evidence>
<dbReference type="SUPFAM" id="SSF52151">
    <property type="entry name" value="FabD/lysophospholipase-like"/>
    <property type="match status" value="1"/>
</dbReference>
<dbReference type="PROSITE" id="PS51635">
    <property type="entry name" value="PNPLA"/>
    <property type="match status" value="1"/>
</dbReference>
<dbReference type="Proteomes" id="UP000026915">
    <property type="component" value="Chromosome 5"/>
</dbReference>
<feature type="short sequence motif" description="DGA/G" evidence="4">
    <location>
        <begin position="302"/>
        <end position="304"/>
    </location>
</feature>
<keyword evidence="2 4" id="KW-0442">Lipid degradation</keyword>
<dbReference type="Gene3D" id="3.40.1090.10">
    <property type="entry name" value="Cytosolic phospholipase A2 catalytic domain"/>
    <property type="match status" value="1"/>
</dbReference>
<dbReference type="GO" id="GO:0047372">
    <property type="term" value="F:monoacylglycerol lipase activity"/>
    <property type="evidence" value="ECO:0000318"/>
    <property type="project" value="GO_Central"/>
</dbReference>
<organism evidence="8 9">
    <name type="scientific">Theobroma cacao</name>
    <name type="common">Cacao</name>
    <name type="synonym">Cocoa</name>
    <dbReference type="NCBI Taxonomy" id="3641"/>
    <lineage>
        <taxon>Eukaryota</taxon>
        <taxon>Viridiplantae</taxon>
        <taxon>Streptophyta</taxon>
        <taxon>Embryophyta</taxon>
        <taxon>Tracheophyta</taxon>
        <taxon>Spermatophyta</taxon>
        <taxon>Magnoliopsida</taxon>
        <taxon>eudicotyledons</taxon>
        <taxon>Gunneridae</taxon>
        <taxon>Pentapetalae</taxon>
        <taxon>rosids</taxon>
        <taxon>malvids</taxon>
        <taxon>Malvales</taxon>
        <taxon>Malvaceae</taxon>
        <taxon>Byttnerioideae</taxon>
        <taxon>Theobroma</taxon>
    </lineage>
</organism>
<dbReference type="InterPro" id="IPR002641">
    <property type="entry name" value="PNPLA_dom"/>
</dbReference>
<evidence type="ECO:0000256" key="2">
    <source>
        <dbReference type="ARBA" id="ARBA00022963"/>
    </source>
</evidence>
<accession>A0A061F8Y5</accession>
<comment type="function">
    <text evidence="5">Lipolytic acyl hydrolase (LAH).</text>
</comment>
<feature type="short sequence motif" description="GXGXXG" evidence="4">
    <location>
        <begin position="68"/>
        <end position="73"/>
    </location>
</feature>
<dbReference type="EC" id="3.1.1.-" evidence="5"/>
<keyword evidence="3 4" id="KW-0443">Lipid metabolism</keyword>
<evidence type="ECO:0000259" key="7">
    <source>
        <dbReference type="PROSITE" id="PS51635"/>
    </source>
</evidence>
<dbReference type="AlphaFoldDB" id="A0A061F8Y5"/>
<keyword evidence="4 5" id="KW-0378">Hydrolase</keyword>
<dbReference type="PANTHER" id="PTHR32176:SF116">
    <property type="entry name" value="PATATIN"/>
    <property type="match status" value="1"/>
</dbReference>
<evidence type="ECO:0000256" key="3">
    <source>
        <dbReference type="ARBA" id="ARBA00023098"/>
    </source>
</evidence>
<dbReference type="PANTHER" id="PTHR32176">
    <property type="entry name" value="XYLOSE ISOMERASE"/>
    <property type="match status" value="1"/>
</dbReference>
<name>A0A061F8Y5_THECC</name>
<feature type="active site" description="Proton acceptor" evidence="4">
    <location>
        <position position="302"/>
    </location>
</feature>
<dbReference type="Gramene" id="EOY10974">
    <property type="protein sequence ID" value="EOY10974"/>
    <property type="gene ID" value="TCM_026246"/>
</dbReference>
<keyword evidence="9" id="KW-1185">Reference proteome</keyword>
<feature type="active site" description="Nucleophile" evidence="4">
    <location>
        <position position="108"/>
    </location>
</feature>
<dbReference type="eggNOG" id="KOG0513">
    <property type="taxonomic scope" value="Eukaryota"/>
</dbReference>
<dbReference type="EMBL" id="CM001883">
    <property type="protein sequence ID" value="EOY10974.1"/>
    <property type="molecule type" value="Genomic_DNA"/>
</dbReference>
<feature type="chain" id="PRO_5001601770" description="Patatin" evidence="6">
    <location>
        <begin position="25"/>
        <end position="486"/>
    </location>
</feature>
<feature type="short sequence motif" description="GXSXG" evidence="4">
    <location>
        <begin position="106"/>
        <end position="110"/>
    </location>
</feature>
<sequence>MATGMLLYSHLPIWLLNVHSTLHAFPCLFSITHTSYNSIIITSCWMDPCLLWIDLEGKKLTTILSIDGGGVRGIIPATILAFLESELQKLDGKEARIADYFDFIAGTSTGGLVTAMLSSPDPDDPSNRPFSAGKILQFYFAESANIFPQKPKQPRHIDEMSRLEHAVNQFVQSMGSIPEDEYGRERLRFMFPDCRSLIDLVVRLWKFVFDPKFNGEKLKEVVEEKVGDRRLSETLTNVIIPSFDIKLLQTVVFSTLKAARDDLEDAPLQDVCLSTSAAPYYLPLHKFEINSVNRSRNFNMVDGGVAANNPTLLALSEVAKEMSLDGKAQCLDNMDCSKFLVLSLGTGSSKRNNKLEIVNENWGPLRWLWGDNGIPFLDVLMNAIDAMVDIYLSAFFRGASFEDNYLRIQTDSLNDSEIGMDNSNLENLQNLENIGNELLEKPVSAMNLETGLLKPIRGAGTNRAAIIKLAKRLSEERKRRLAQSSA</sequence>
<evidence type="ECO:0000256" key="6">
    <source>
        <dbReference type="SAM" id="SignalP"/>
    </source>
</evidence>
<proteinExistence type="inferred from homology"/>
<gene>
    <name evidence="8" type="ORF">TCM_026246</name>
</gene>
<feature type="domain" description="PNPLA" evidence="7">
    <location>
        <begin position="64"/>
        <end position="315"/>
    </location>
</feature>
<dbReference type="InterPro" id="IPR016035">
    <property type="entry name" value="Acyl_Trfase/lysoPLipase"/>
</dbReference>
<dbReference type="GO" id="GO:0004620">
    <property type="term" value="F:phospholipase activity"/>
    <property type="evidence" value="ECO:0000318"/>
    <property type="project" value="GO_Central"/>
</dbReference>
<feature type="signal peptide" evidence="6">
    <location>
        <begin position="1"/>
        <end position="24"/>
    </location>
</feature>
<comment type="domain">
    <text evidence="5">The nitrogen atoms of the two glycine residues in the GGXR motif define the oxyanion hole, and stabilize the oxyanion that forms during the nucleophilic attack by the catalytic serine during substrate cleavage.</text>
</comment>
<evidence type="ECO:0000313" key="9">
    <source>
        <dbReference type="Proteomes" id="UP000026915"/>
    </source>
</evidence>
<dbReference type="OMA" id="HIDEMSR"/>
<dbReference type="GO" id="GO:0016042">
    <property type="term" value="P:lipid catabolic process"/>
    <property type="evidence" value="ECO:0007669"/>
    <property type="project" value="UniProtKB-UniRule"/>
</dbReference>
<evidence type="ECO:0000256" key="1">
    <source>
        <dbReference type="ARBA" id="ARBA00010240"/>
    </source>
</evidence>
<comment type="similarity">
    <text evidence="1 5">Belongs to the patatin family.</text>
</comment>
<dbReference type="InParanoid" id="A0A061F8Y5"/>